<dbReference type="InterPro" id="IPR023298">
    <property type="entry name" value="ATPase_P-typ_TM_dom_sf"/>
</dbReference>
<dbReference type="InterPro" id="IPR001757">
    <property type="entry name" value="P_typ_ATPase"/>
</dbReference>
<evidence type="ECO:0000259" key="18">
    <source>
        <dbReference type="PROSITE" id="PS50846"/>
    </source>
</evidence>
<dbReference type="AlphaFoldDB" id="A0A7D8YRV0"/>
<dbReference type="OrthoDB" id="432719at2759"/>
<comment type="caution">
    <text evidence="19">The sequence shown here is derived from an EMBL/GenBank/DDBJ whole genome shotgun (WGS) entry which is preliminary data.</text>
</comment>
<dbReference type="GO" id="GO:0055070">
    <property type="term" value="P:copper ion homeostasis"/>
    <property type="evidence" value="ECO:0007669"/>
    <property type="project" value="TreeGrafter"/>
</dbReference>
<keyword evidence="15 17" id="KW-0472">Membrane</keyword>
<dbReference type="InterPro" id="IPR023214">
    <property type="entry name" value="HAD_sf"/>
</dbReference>
<dbReference type="Gene3D" id="2.70.150.10">
    <property type="entry name" value="Calcium-transporting ATPase, cytoplasmic transduction domain A"/>
    <property type="match status" value="1"/>
</dbReference>
<reference evidence="19 20" key="1">
    <citation type="submission" date="2018-05" db="EMBL/GenBank/DDBJ databases">
        <title>Whole genome sequencing for identification of molecular markers to develop diagnostic detection tools for the regulated plant pathogen Lachnellula willkommii.</title>
        <authorList>
            <person name="Giroux E."/>
            <person name="Bilodeau G."/>
        </authorList>
    </citation>
    <scope>NUCLEOTIDE SEQUENCE [LARGE SCALE GENOMIC DNA]</scope>
    <source>
        <strain evidence="19 20">CBS 625.97</strain>
    </source>
</reference>
<evidence type="ECO:0000256" key="6">
    <source>
        <dbReference type="ARBA" id="ARBA00022723"/>
    </source>
</evidence>
<dbReference type="InterPro" id="IPR044492">
    <property type="entry name" value="P_typ_ATPase_HD_dom"/>
</dbReference>
<organism evidence="19 20">
    <name type="scientific">Lachnellula cervina</name>
    <dbReference type="NCBI Taxonomy" id="1316786"/>
    <lineage>
        <taxon>Eukaryota</taxon>
        <taxon>Fungi</taxon>
        <taxon>Dikarya</taxon>
        <taxon>Ascomycota</taxon>
        <taxon>Pezizomycotina</taxon>
        <taxon>Leotiomycetes</taxon>
        <taxon>Helotiales</taxon>
        <taxon>Lachnaceae</taxon>
        <taxon>Lachnellula</taxon>
    </lineage>
</organism>
<dbReference type="PANTHER" id="PTHR43520:SF8">
    <property type="entry name" value="P-TYPE CU(+) TRANSPORTER"/>
    <property type="match status" value="1"/>
</dbReference>
<keyword evidence="9" id="KW-0186">Copper</keyword>
<feature type="domain" description="HMA" evidence="18">
    <location>
        <begin position="208"/>
        <end position="274"/>
    </location>
</feature>
<feature type="transmembrane region" description="Helical" evidence="17">
    <location>
        <begin position="413"/>
        <end position="437"/>
    </location>
</feature>
<evidence type="ECO:0000256" key="11">
    <source>
        <dbReference type="ARBA" id="ARBA00022842"/>
    </source>
</evidence>
<name>A0A7D8YRV0_9HELO</name>
<evidence type="ECO:0000256" key="7">
    <source>
        <dbReference type="ARBA" id="ARBA00022737"/>
    </source>
</evidence>
<feature type="transmembrane region" description="Helical" evidence="17">
    <location>
        <begin position="458"/>
        <end position="477"/>
    </location>
</feature>
<dbReference type="GO" id="GO:0030003">
    <property type="term" value="P:intracellular monoatomic cation homeostasis"/>
    <property type="evidence" value="ECO:0007669"/>
    <property type="project" value="UniProtKB-ARBA"/>
</dbReference>
<keyword evidence="7" id="KW-0677">Repeat</keyword>
<sequence length="1171" mass="124328">MAPAYLKVATEESDSRLPQKTPAHMATTTLKVGGMTCGACTSAVETGFKGVEGIGSVSVSLVMERAVIMHDPEKISAETIRDTIEDRGFDAEVLATDLPSPAFDKKGYPYDEDEDAEDDSTTTTTLAVEGMTCGACTSAVESGFKDIAGVKHFKRAVVEHDPSLLSAEQIAEIIEDRGFGATIVESGLSAPKKISGRGESSSGKDKVATTTVAIEGMTCGACTSAVESGFKDLEGLIQFNVSLLAERAIVIHDPSKLPPEKIAEIIEDRGFDAKILSTDLGSANQTSDATSTQFKVFGVRDAAAATALEAKLQSSPGVNSVKISLATSRLTINHQPNVAGLRALVELVEAQGYNALVADNDDNNAQLESLSKTKEITEWRTAFRTSLMFAIPVILISMIFPMLLPFLDFGSLIVFFPGLYLGDIICLVLTIPVQFGIGKRFYISAFKSLKHGSPTMDVLVVLGTSAAFFFSVAAMVVSICAPPHTRPSTIFDTSSMLITFITLGRFLENRAKGQTSKALSRLMSLAPSMATIYADPIAAEKAAEGWEIAFGTGNEPKESSQEGNAAEEKVIPTELIQVGDIVILRPGDKIPADGTVTRGETYVDESMVTGEAMPVQKRKGSLLIAGTVNGTGRLDFRVTRAGRDTQLSQIVKLVQEAQTTRAPIQRLADMIAGYFVPTILILGFLTFSSWMILSHVLSHPPEIFLDEASGGKFMVCVKLCISVIVFACPCALGLATPTAVMVGTGVGAENGILVKGGAALETATKITQVVLDKTGTLTMGKMSVAKFNLVSAWDSNESRKRLWWSIIGLAEMGSEHPIGKAILANAKEELGLGIEGTIDGSVGDFEASVGKGISALVEPATNAERARYRVLIGSVRYLLENKIAVPQEAINASEESNLKAAGPSKTTSAGTTNIFIAVDGTYTGHLCLADTIKDSARAAIAALHKMNVKTAIVTGDQRSTALAVARVVGISPENVHAGVTPDQKQEIIRNFQAQGECVAMVGDGINDSPALATADVGIAMASGTDVAMEAADVVLMRPNDLMDIAASIQLARSIFNRIKLNLSWACGYNLIGLPFAMGFFLPFGWHLHPMAAGAAMAASSVSVVASSLLLKFWKRPQWMEDALAEERGQIQRKGKGWGLMGRVGDAVRSVTGRGRRVEEDGYVQLNTLETV</sequence>
<evidence type="ECO:0000256" key="8">
    <source>
        <dbReference type="ARBA" id="ARBA00022741"/>
    </source>
</evidence>
<dbReference type="FunFam" id="3.30.70.100:FF:000001">
    <property type="entry name" value="ATPase copper transporting beta"/>
    <property type="match status" value="3"/>
</dbReference>
<dbReference type="PROSITE" id="PS00154">
    <property type="entry name" value="ATPASE_E1_E2"/>
    <property type="match status" value="1"/>
</dbReference>
<dbReference type="InterPro" id="IPR018303">
    <property type="entry name" value="ATPase_P-typ_P_site"/>
</dbReference>
<dbReference type="InterPro" id="IPR036163">
    <property type="entry name" value="HMA_dom_sf"/>
</dbReference>
<evidence type="ECO:0000256" key="2">
    <source>
        <dbReference type="ARBA" id="ARBA00006024"/>
    </source>
</evidence>
<dbReference type="GO" id="GO:0016887">
    <property type="term" value="F:ATP hydrolysis activity"/>
    <property type="evidence" value="ECO:0007669"/>
    <property type="project" value="InterPro"/>
</dbReference>
<dbReference type="EMBL" id="QGMG01000626">
    <property type="protein sequence ID" value="TVY52355.1"/>
    <property type="molecule type" value="Genomic_DNA"/>
</dbReference>
<feature type="transmembrane region" description="Helical" evidence="17">
    <location>
        <begin position="1062"/>
        <end position="1085"/>
    </location>
</feature>
<dbReference type="SFLD" id="SFLDF00027">
    <property type="entry name" value="p-type_atpase"/>
    <property type="match status" value="1"/>
</dbReference>
<dbReference type="Gene3D" id="3.40.1110.10">
    <property type="entry name" value="Calcium-transporting ATPase, cytoplasmic domain N"/>
    <property type="match status" value="2"/>
</dbReference>
<dbReference type="InterPro" id="IPR006122">
    <property type="entry name" value="HMA_Cu_ion-bd"/>
</dbReference>
<evidence type="ECO:0000256" key="9">
    <source>
        <dbReference type="ARBA" id="ARBA00022796"/>
    </source>
</evidence>
<feature type="domain" description="HMA" evidence="18">
    <location>
        <begin position="26"/>
        <end position="92"/>
    </location>
</feature>
<dbReference type="Gene3D" id="3.30.70.100">
    <property type="match status" value="4"/>
</dbReference>
<dbReference type="PRINTS" id="PR00942">
    <property type="entry name" value="CUATPASEI"/>
</dbReference>
<evidence type="ECO:0000256" key="14">
    <source>
        <dbReference type="ARBA" id="ARBA00023065"/>
    </source>
</evidence>
<proteinExistence type="inferred from homology"/>
<dbReference type="GO" id="GO:0140581">
    <property type="term" value="F:P-type monovalent copper transporter activity"/>
    <property type="evidence" value="ECO:0007669"/>
    <property type="project" value="UniProtKB-EC"/>
</dbReference>
<evidence type="ECO:0000313" key="20">
    <source>
        <dbReference type="Proteomes" id="UP000481288"/>
    </source>
</evidence>
<dbReference type="InterPro" id="IPR027256">
    <property type="entry name" value="P-typ_ATPase_IB"/>
</dbReference>
<dbReference type="SFLD" id="SFLDS00003">
    <property type="entry name" value="Haloacid_Dehalogenase"/>
    <property type="match status" value="1"/>
</dbReference>
<dbReference type="SUPFAM" id="SSF81653">
    <property type="entry name" value="Calcium ATPase, transduction domain A"/>
    <property type="match status" value="1"/>
</dbReference>
<keyword evidence="11" id="KW-0460">Magnesium</keyword>
<comment type="subcellular location">
    <subcellularLocation>
        <location evidence="1">Endomembrane system</location>
        <topology evidence="1">Multi-pass membrane protein</topology>
    </subcellularLocation>
    <subcellularLocation>
        <location evidence="17">Membrane</location>
    </subcellularLocation>
</comment>
<feature type="domain" description="HMA" evidence="18">
    <location>
        <begin position="290"/>
        <end position="356"/>
    </location>
</feature>
<feature type="transmembrane region" description="Helical" evidence="17">
    <location>
        <begin position="387"/>
        <end position="407"/>
    </location>
</feature>
<dbReference type="PRINTS" id="PR00119">
    <property type="entry name" value="CATATPASE"/>
</dbReference>
<dbReference type="Pfam" id="PF00702">
    <property type="entry name" value="Hydrolase"/>
    <property type="match status" value="1"/>
</dbReference>
<dbReference type="SUPFAM" id="SSF56784">
    <property type="entry name" value="HAD-like"/>
    <property type="match status" value="1"/>
</dbReference>
<dbReference type="NCBIfam" id="TIGR00003">
    <property type="entry name" value="copper ion binding protein"/>
    <property type="match status" value="1"/>
</dbReference>
<keyword evidence="4" id="KW-0813">Transport</keyword>
<dbReference type="GO" id="GO:0016020">
    <property type="term" value="C:membrane"/>
    <property type="evidence" value="ECO:0007669"/>
    <property type="project" value="UniProtKB-SubCell"/>
</dbReference>
<dbReference type="NCBIfam" id="TIGR01525">
    <property type="entry name" value="ATPase-IB_hvy"/>
    <property type="match status" value="1"/>
</dbReference>
<feature type="transmembrane region" description="Helical" evidence="17">
    <location>
        <begin position="1091"/>
        <end position="1110"/>
    </location>
</feature>
<evidence type="ECO:0000313" key="19">
    <source>
        <dbReference type="EMBL" id="TVY52355.1"/>
    </source>
</evidence>
<dbReference type="Proteomes" id="UP000481288">
    <property type="component" value="Unassembled WGS sequence"/>
</dbReference>
<protein>
    <recommendedName>
        <fullName evidence="3">P-type Cu(+) transporter</fullName>
        <ecNumber evidence="3">7.2.2.8</ecNumber>
    </recommendedName>
    <alternativeName>
        <fullName evidence="16">Cu(2+)-ATPase</fullName>
    </alternativeName>
</protein>
<dbReference type="EC" id="7.2.2.8" evidence="3"/>
<keyword evidence="10 17" id="KW-0067">ATP-binding</keyword>
<dbReference type="InterPro" id="IPR036412">
    <property type="entry name" value="HAD-like_sf"/>
</dbReference>
<keyword evidence="9" id="KW-0187">Copper transport</keyword>
<dbReference type="GO" id="GO:0012505">
    <property type="term" value="C:endomembrane system"/>
    <property type="evidence" value="ECO:0007669"/>
    <property type="project" value="UniProtKB-SubCell"/>
</dbReference>
<evidence type="ECO:0000256" key="3">
    <source>
        <dbReference type="ARBA" id="ARBA00012517"/>
    </source>
</evidence>
<dbReference type="Pfam" id="PF00122">
    <property type="entry name" value="E1-E2_ATPase"/>
    <property type="match status" value="1"/>
</dbReference>
<accession>A0A7D8YRV0</accession>
<dbReference type="CDD" id="cd00371">
    <property type="entry name" value="HMA"/>
    <property type="match status" value="3"/>
</dbReference>
<evidence type="ECO:0000256" key="12">
    <source>
        <dbReference type="ARBA" id="ARBA00022967"/>
    </source>
</evidence>
<evidence type="ECO:0000256" key="13">
    <source>
        <dbReference type="ARBA" id="ARBA00022989"/>
    </source>
</evidence>
<keyword evidence="13 17" id="KW-1133">Transmembrane helix</keyword>
<evidence type="ECO:0000256" key="10">
    <source>
        <dbReference type="ARBA" id="ARBA00022840"/>
    </source>
</evidence>
<feature type="transmembrane region" description="Helical" evidence="17">
    <location>
        <begin position="671"/>
        <end position="692"/>
    </location>
</feature>
<dbReference type="SUPFAM" id="SSF55008">
    <property type="entry name" value="HMA, heavy metal-associated domain"/>
    <property type="match status" value="4"/>
</dbReference>
<dbReference type="SUPFAM" id="SSF81665">
    <property type="entry name" value="Calcium ATPase, transmembrane domain M"/>
    <property type="match status" value="1"/>
</dbReference>
<evidence type="ECO:0000256" key="4">
    <source>
        <dbReference type="ARBA" id="ARBA00022448"/>
    </source>
</evidence>
<dbReference type="GO" id="GO:0005524">
    <property type="term" value="F:ATP binding"/>
    <property type="evidence" value="ECO:0007669"/>
    <property type="project" value="UniProtKB-UniRule"/>
</dbReference>
<dbReference type="GO" id="GO:0043682">
    <property type="term" value="F:P-type divalent copper transporter activity"/>
    <property type="evidence" value="ECO:0007669"/>
    <property type="project" value="TreeGrafter"/>
</dbReference>
<dbReference type="Gene3D" id="3.40.50.1000">
    <property type="entry name" value="HAD superfamily/HAD-like"/>
    <property type="match status" value="1"/>
</dbReference>
<dbReference type="InterPro" id="IPR023299">
    <property type="entry name" value="ATPase_P-typ_cyto_dom_N"/>
</dbReference>
<dbReference type="InterPro" id="IPR059000">
    <property type="entry name" value="ATPase_P-type_domA"/>
</dbReference>
<dbReference type="PROSITE" id="PS50846">
    <property type="entry name" value="HMA_2"/>
    <property type="match status" value="3"/>
</dbReference>
<evidence type="ECO:0000256" key="17">
    <source>
        <dbReference type="RuleBase" id="RU362081"/>
    </source>
</evidence>
<dbReference type="InterPro" id="IPR006121">
    <property type="entry name" value="HMA_dom"/>
</dbReference>
<dbReference type="PROSITE" id="PS01229">
    <property type="entry name" value="COF_2"/>
    <property type="match status" value="1"/>
</dbReference>
<evidence type="ECO:0000256" key="1">
    <source>
        <dbReference type="ARBA" id="ARBA00004127"/>
    </source>
</evidence>
<keyword evidence="14" id="KW-0406">Ion transport</keyword>
<dbReference type="PANTHER" id="PTHR43520">
    <property type="entry name" value="ATP7, ISOFORM B"/>
    <property type="match status" value="1"/>
</dbReference>
<keyword evidence="6 17" id="KW-0479">Metal-binding</keyword>
<dbReference type="SFLD" id="SFLDG00002">
    <property type="entry name" value="C1.7:_P-type_atpase_like"/>
    <property type="match status" value="1"/>
</dbReference>
<dbReference type="GO" id="GO:0005507">
    <property type="term" value="F:copper ion binding"/>
    <property type="evidence" value="ECO:0007669"/>
    <property type="project" value="InterPro"/>
</dbReference>
<gene>
    <name evidence="19" type="primary">ATP7B</name>
    <name evidence="19" type="ORF">LCER1_G006808</name>
</gene>
<evidence type="ECO:0000256" key="5">
    <source>
        <dbReference type="ARBA" id="ARBA00022692"/>
    </source>
</evidence>
<comment type="similarity">
    <text evidence="2 17">Belongs to the cation transport ATPase (P-type) (TC 3.A.3) family. Type IB subfamily.</text>
</comment>
<dbReference type="Pfam" id="PF00403">
    <property type="entry name" value="HMA"/>
    <property type="match status" value="4"/>
</dbReference>
<dbReference type="NCBIfam" id="TIGR01494">
    <property type="entry name" value="ATPase_P-type"/>
    <property type="match status" value="2"/>
</dbReference>
<feature type="transmembrane region" description="Helical" evidence="17">
    <location>
        <begin position="712"/>
        <end position="735"/>
    </location>
</feature>
<dbReference type="InterPro" id="IPR008250">
    <property type="entry name" value="ATPase_P-typ_transduc_dom_A_sf"/>
</dbReference>
<feature type="transmembrane region" description="Helical" evidence="17">
    <location>
        <begin position="489"/>
        <end position="507"/>
    </location>
</feature>
<evidence type="ECO:0000256" key="15">
    <source>
        <dbReference type="ARBA" id="ARBA00023136"/>
    </source>
</evidence>
<dbReference type="FunFam" id="2.70.150.10:FF:000002">
    <property type="entry name" value="Copper-transporting ATPase 1, putative"/>
    <property type="match status" value="1"/>
</dbReference>
<dbReference type="CDD" id="cd02094">
    <property type="entry name" value="P-type_ATPase_Cu-like"/>
    <property type="match status" value="1"/>
</dbReference>
<keyword evidence="12" id="KW-1278">Translocase</keyword>
<evidence type="ECO:0000256" key="16">
    <source>
        <dbReference type="ARBA" id="ARBA00080126"/>
    </source>
</evidence>
<keyword evidence="8 17" id="KW-0547">Nucleotide-binding</keyword>
<keyword evidence="20" id="KW-1185">Reference proteome</keyword>
<keyword evidence="5 17" id="KW-0812">Transmembrane</keyword>